<gene>
    <name evidence="1" type="ORF">MM35RIKEN_07310</name>
</gene>
<dbReference type="PANTHER" id="PTHR46638">
    <property type="entry name" value="CORRINOID ADENOSYLTRANSFERASE"/>
    <property type="match status" value="1"/>
</dbReference>
<dbReference type="KEGG" id="vfa:MM35RIKEN_07310"/>
<dbReference type="Pfam" id="PF02572">
    <property type="entry name" value="CobA_CobO_BtuR"/>
    <property type="match status" value="1"/>
</dbReference>
<name>A0A810PNY5_9FIRM</name>
<evidence type="ECO:0000313" key="2">
    <source>
        <dbReference type="Proteomes" id="UP000681343"/>
    </source>
</evidence>
<dbReference type="AlphaFoldDB" id="A0A810PNY5"/>
<dbReference type="EMBL" id="AP023415">
    <property type="protein sequence ID" value="BCK78539.1"/>
    <property type="molecule type" value="Genomic_DNA"/>
</dbReference>
<dbReference type="PANTHER" id="PTHR46638:SF1">
    <property type="entry name" value="CORRINOID ADENOSYLTRANSFERASE"/>
    <property type="match status" value="1"/>
</dbReference>
<reference evidence="1" key="1">
    <citation type="submission" date="2020-09" db="EMBL/GenBank/DDBJ databases">
        <title>New species isolated from human feces.</title>
        <authorList>
            <person name="Kitahara M."/>
            <person name="Shigeno Y."/>
            <person name="Shime M."/>
            <person name="Matsumoto Y."/>
            <person name="Nakamura S."/>
            <person name="Motooka D."/>
            <person name="Fukuoka S."/>
            <person name="Nishikawa H."/>
            <person name="Benno Y."/>
        </authorList>
    </citation>
    <scope>NUCLEOTIDE SEQUENCE</scope>
    <source>
        <strain evidence="1">MM35</strain>
    </source>
</reference>
<evidence type="ECO:0000313" key="1">
    <source>
        <dbReference type="EMBL" id="BCK78539.1"/>
    </source>
</evidence>
<dbReference type="PIRSF" id="PIRSF015617">
    <property type="entry name" value="Adensltrnsf_CobA"/>
    <property type="match status" value="1"/>
</dbReference>
<dbReference type="InterPro" id="IPR027417">
    <property type="entry name" value="P-loop_NTPase"/>
</dbReference>
<dbReference type="Gene3D" id="3.40.50.300">
    <property type="entry name" value="P-loop containing nucleotide triphosphate hydrolases"/>
    <property type="match status" value="1"/>
</dbReference>
<sequence>MEKAKVHIYCGDGKGKTTAAIGLSVRSCGRGWPVVLSQFLKGSTSGELNVLRTLPDYHYIPAPTTTCKFIFQMTEQEKADYGRQVRRHFADTVEAVEKYHAKLLVLDEVLDAVAMGMLSDEELADFLRNRPADLEVVMTGRAPTPCTDPLADYITRMQKVRHPFDKGLNARQGVEF</sequence>
<dbReference type="GO" id="GO:0009236">
    <property type="term" value="P:cobalamin biosynthetic process"/>
    <property type="evidence" value="ECO:0007669"/>
    <property type="project" value="InterPro"/>
</dbReference>
<dbReference type="RefSeq" id="WP_212819416.1">
    <property type="nucleotide sequence ID" value="NZ_AP023415.1"/>
</dbReference>
<dbReference type="GO" id="GO:0005524">
    <property type="term" value="F:ATP binding"/>
    <property type="evidence" value="ECO:0007669"/>
    <property type="project" value="InterPro"/>
</dbReference>
<proteinExistence type="predicted"/>
<accession>A0A810PNY5</accession>
<protein>
    <submittedName>
        <fullName evidence="1">Cob(I)alamin adenolsyltransferase/cobinamide ATP-dependent adenolsyltransferase</fullName>
    </submittedName>
</protein>
<organism evidence="1 2">
    <name type="scientific">Vescimonas fastidiosa</name>
    <dbReference type="NCBI Taxonomy" id="2714353"/>
    <lineage>
        <taxon>Bacteria</taxon>
        <taxon>Bacillati</taxon>
        <taxon>Bacillota</taxon>
        <taxon>Clostridia</taxon>
        <taxon>Eubacteriales</taxon>
        <taxon>Oscillospiraceae</taxon>
        <taxon>Vescimonas</taxon>
    </lineage>
</organism>
<dbReference type="SUPFAM" id="SSF52540">
    <property type="entry name" value="P-loop containing nucleoside triphosphate hydrolases"/>
    <property type="match status" value="1"/>
</dbReference>
<dbReference type="InterPro" id="IPR003724">
    <property type="entry name" value="CblAdoTrfase_CobA"/>
</dbReference>
<keyword evidence="2" id="KW-1185">Reference proteome</keyword>
<dbReference type="GO" id="GO:0008817">
    <property type="term" value="F:corrinoid adenosyltransferase activity"/>
    <property type="evidence" value="ECO:0007669"/>
    <property type="project" value="InterPro"/>
</dbReference>
<dbReference type="Proteomes" id="UP000681343">
    <property type="component" value="Chromosome"/>
</dbReference>